<proteinExistence type="predicted"/>
<keyword evidence="2" id="KW-1185">Reference proteome</keyword>
<accession>A0A0J8AYW5</accession>
<dbReference type="Proteomes" id="UP000035740">
    <property type="component" value="Unassembled WGS sequence"/>
</dbReference>
<dbReference type="AlphaFoldDB" id="A0A0J8AYW5"/>
<sequence>PNPKAFMRWCLYIPQFYPLE</sequence>
<evidence type="ECO:0000313" key="1">
    <source>
        <dbReference type="EMBL" id="KMS93906.1"/>
    </source>
</evidence>
<dbReference type="EMBL" id="KQ097807">
    <property type="protein sequence ID" value="KMS93906.1"/>
    <property type="molecule type" value="Genomic_DNA"/>
</dbReference>
<evidence type="ECO:0000313" key="2">
    <source>
        <dbReference type="Proteomes" id="UP000035740"/>
    </source>
</evidence>
<feature type="non-terminal residue" evidence="1">
    <location>
        <position position="1"/>
    </location>
</feature>
<protein>
    <submittedName>
        <fullName evidence="1">Uncharacterized protein</fullName>
    </submittedName>
</protein>
<dbReference type="Gramene" id="KMS93906">
    <property type="protein sequence ID" value="KMS93906"/>
    <property type="gene ID" value="BVRB_026730"/>
</dbReference>
<organism evidence="1 2">
    <name type="scientific">Beta vulgaris subsp. vulgaris</name>
    <name type="common">Beet</name>
    <dbReference type="NCBI Taxonomy" id="3555"/>
    <lineage>
        <taxon>Eukaryota</taxon>
        <taxon>Viridiplantae</taxon>
        <taxon>Streptophyta</taxon>
        <taxon>Embryophyta</taxon>
        <taxon>Tracheophyta</taxon>
        <taxon>Spermatophyta</taxon>
        <taxon>Magnoliopsida</taxon>
        <taxon>eudicotyledons</taxon>
        <taxon>Gunneridae</taxon>
        <taxon>Pentapetalae</taxon>
        <taxon>Caryophyllales</taxon>
        <taxon>Chenopodiaceae</taxon>
        <taxon>Betoideae</taxon>
        <taxon>Beta</taxon>
    </lineage>
</organism>
<name>A0A0J8AYW5_BETVV</name>
<reference evidence="1 2" key="1">
    <citation type="journal article" date="2014" name="Nature">
        <title>The genome of the recently domesticated crop plant sugar beet (Beta vulgaris).</title>
        <authorList>
            <person name="Dohm J.C."/>
            <person name="Minoche A.E."/>
            <person name="Holtgrawe D."/>
            <person name="Capella-Gutierrez S."/>
            <person name="Zakrzewski F."/>
            <person name="Tafer H."/>
            <person name="Rupp O."/>
            <person name="Sorensen T.R."/>
            <person name="Stracke R."/>
            <person name="Reinhardt R."/>
            <person name="Goesmann A."/>
            <person name="Kraft T."/>
            <person name="Schulz B."/>
            <person name="Stadler P.F."/>
            <person name="Schmidt T."/>
            <person name="Gabaldon T."/>
            <person name="Lehrach H."/>
            <person name="Weisshaar B."/>
            <person name="Himmelbauer H."/>
        </authorList>
    </citation>
    <scope>NUCLEOTIDE SEQUENCE [LARGE SCALE GENOMIC DNA]</scope>
    <source>
        <tissue evidence="1">Taproot</tissue>
    </source>
</reference>
<gene>
    <name evidence="1" type="ORF">BVRB_026730</name>
</gene>